<sequence>MPGMVSPLRKEDTAAPLPRVGRVVVVAAPVGIVIKPVMLVSLKVQDTQRRVIKRTMRRTDKLQGLMDYYYDVVLCTGYIIKFDTAMAEFVTLSVRNEEDREITRTIRRTAHGPVLRHGARRRVR</sequence>
<dbReference type="AlphaFoldDB" id="A0A835AL42"/>
<evidence type="ECO:0000313" key="2">
    <source>
        <dbReference type="EMBL" id="KAF8669357.1"/>
    </source>
</evidence>
<organism evidence="2 3">
    <name type="scientific">Digitaria exilis</name>
    <dbReference type="NCBI Taxonomy" id="1010633"/>
    <lineage>
        <taxon>Eukaryota</taxon>
        <taxon>Viridiplantae</taxon>
        <taxon>Streptophyta</taxon>
        <taxon>Embryophyta</taxon>
        <taxon>Tracheophyta</taxon>
        <taxon>Spermatophyta</taxon>
        <taxon>Magnoliopsida</taxon>
        <taxon>Liliopsida</taxon>
        <taxon>Poales</taxon>
        <taxon>Poaceae</taxon>
        <taxon>PACMAD clade</taxon>
        <taxon>Panicoideae</taxon>
        <taxon>Panicodae</taxon>
        <taxon>Paniceae</taxon>
        <taxon>Anthephorinae</taxon>
        <taxon>Digitaria</taxon>
    </lineage>
</organism>
<gene>
    <name evidence="2" type="ORF">HU200_051698</name>
</gene>
<evidence type="ECO:0000313" key="3">
    <source>
        <dbReference type="Proteomes" id="UP000636709"/>
    </source>
</evidence>
<accession>A0A835AL42</accession>
<dbReference type="Gene3D" id="3.10.20.90">
    <property type="entry name" value="Phosphatidylinositol 3-kinase Catalytic Subunit, Chain A, domain 1"/>
    <property type="match status" value="1"/>
</dbReference>
<dbReference type="OrthoDB" id="442921at2759"/>
<evidence type="ECO:0000256" key="1">
    <source>
        <dbReference type="SAM" id="Phobius"/>
    </source>
</evidence>
<keyword evidence="1" id="KW-0812">Transmembrane</keyword>
<feature type="transmembrane region" description="Helical" evidence="1">
    <location>
        <begin position="20"/>
        <end position="44"/>
    </location>
</feature>
<keyword evidence="1" id="KW-1133">Transmembrane helix</keyword>
<reference evidence="2" key="1">
    <citation type="submission" date="2020-07" db="EMBL/GenBank/DDBJ databases">
        <title>Genome sequence and genetic diversity analysis of an under-domesticated orphan crop, white fonio (Digitaria exilis).</title>
        <authorList>
            <person name="Bennetzen J.L."/>
            <person name="Chen S."/>
            <person name="Ma X."/>
            <person name="Wang X."/>
            <person name="Yssel A.E.J."/>
            <person name="Chaluvadi S.R."/>
            <person name="Johnson M."/>
            <person name="Gangashetty P."/>
            <person name="Hamidou F."/>
            <person name="Sanogo M.D."/>
            <person name="Zwaenepoel A."/>
            <person name="Wallace J."/>
            <person name="Van De Peer Y."/>
            <person name="Van Deynze A."/>
        </authorList>
    </citation>
    <scope>NUCLEOTIDE SEQUENCE</scope>
    <source>
        <tissue evidence="2">Leaves</tissue>
    </source>
</reference>
<keyword evidence="3" id="KW-1185">Reference proteome</keyword>
<comment type="caution">
    <text evidence="2">The sequence shown here is derived from an EMBL/GenBank/DDBJ whole genome shotgun (WGS) entry which is preliminary data.</text>
</comment>
<name>A0A835AL42_9POAL</name>
<dbReference type="EMBL" id="JACEFO010002272">
    <property type="protein sequence ID" value="KAF8669357.1"/>
    <property type="molecule type" value="Genomic_DNA"/>
</dbReference>
<protein>
    <submittedName>
        <fullName evidence="2">Uncharacterized protein</fullName>
    </submittedName>
</protein>
<dbReference type="Proteomes" id="UP000636709">
    <property type="component" value="Unassembled WGS sequence"/>
</dbReference>
<keyword evidence="1" id="KW-0472">Membrane</keyword>
<proteinExistence type="predicted"/>